<dbReference type="PROSITE" id="PS50110">
    <property type="entry name" value="RESPONSE_REGULATORY"/>
    <property type="match status" value="1"/>
</dbReference>
<protein>
    <submittedName>
        <fullName evidence="3">Response regulator receiver protein</fullName>
    </submittedName>
</protein>
<organism evidence="3 4">
    <name type="scientific">Candidatus Magnetobacterium bavaricum</name>
    <dbReference type="NCBI Taxonomy" id="29290"/>
    <lineage>
        <taxon>Bacteria</taxon>
        <taxon>Pseudomonadati</taxon>
        <taxon>Nitrospirota</taxon>
        <taxon>Thermodesulfovibrionia</taxon>
        <taxon>Thermodesulfovibrionales</taxon>
        <taxon>Candidatus Magnetobacteriaceae</taxon>
        <taxon>Candidatus Magnetobacterium</taxon>
    </lineage>
</organism>
<evidence type="ECO:0000259" key="2">
    <source>
        <dbReference type="PROSITE" id="PS50110"/>
    </source>
</evidence>
<comment type="caution">
    <text evidence="3">The sequence shown here is derived from an EMBL/GenBank/DDBJ whole genome shotgun (WGS) entry which is preliminary data.</text>
</comment>
<evidence type="ECO:0000313" key="4">
    <source>
        <dbReference type="Proteomes" id="UP000033423"/>
    </source>
</evidence>
<accession>A0A0F3GYE4</accession>
<gene>
    <name evidence="3" type="ORF">MBAV_000884</name>
</gene>
<evidence type="ECO:0000313" key="3">
    <source>
        <dbReference type="EMBL" id="KJU86926.1"/>
    </source>
</evidence>
<dbReference type="SMART" id="SM00448">
    <property type="entry name" value="REC"/>
    <property type="match status" value="1"/>
</dbReference>
<dbReference type="SUPFAM" id="SSF52172">
    <property type="entry name" value="CheY-like"/>
    <property type="match status" value="1"/>
</dbReference>
<dbReference type="AlphaFoldDB" id="A0A0F3GYE4"/>
<dbReference type="InterPro" id="IPR052048">
    <property type="entry name" value="ST_Response_Regulator"/>
</dbReference>
<dbReference type="InterPro" id="IPR011006">
    <property type="entry name" value="CheY-like_superfamily"/>
</dbReference>
<dbReference type="InterPro" id="IPR001789">
    <property type="entry name" value="Sig_transdc_resp-reg_receiver"/>
</dbReference>
<feature type="modified residue" description="4-aspartylphosphate" evidence="1">
    <location>
        <position position="65"/>
    </location>
</feature>
<dbReference type="CDD" id="cd00156">
    <property type="entry name" value="REC"/>
    <property type="match status" value="1"/>
</dbReference>
<proteinExistence type="predicted"/>
<dbReference type="Pfam" id="PF00072">
    <property type="entry name" value="Response_reg"/>
    <property type="match status" value="1"/>
</dbReference>
<dbReference type="Gene3D" id="3.40.50.2300">
    <property type="match status" value="1"/>
</dbReference>
<name>A0A0F3GYE4_9BACT</name>
<keyword evidence="4" id="KW-1185">Reference proteome</keyword>
<dbReference type="PANTHER" id="PTHR43228:SF1">
    <property type="entry name" value="TWO-COMPONENT RESPONSE REGULATOR ARR22"/>
    <property type="match status" value="1"/>
</dbReference>
<dbReference type="GO" id="GO:0000160">
    <property type="term" value="P:phosphorelay signal transduction system"/>
    <property type="evidence" value="ECO:0007669"/>
    <property type="project" value="InterPro"/>
</dbReference>
<reference evidence="3 4" key="1">
    <citation type="submission" date="2015-02" db="EMBL/GenBank/DDBJ databases">
        <title>Single-cell genomics of uncultivated deep-branching MTB reveals a conserved set of magnetosome genes.</title>
        <authorList>
            <person name="Kolinko S."/>
            <person name="Richter M."/>
            <person name="Glockner F.O."/>
            <person name="Brachmann A."/>
            <person name="Schuler D."/>
        </authorList>
    </citation>
    <scope>NUCLEOTIDE SEQUENCE [LARGE SCALE GENOMIC DNA]</scope>
    <source>
        <strain evidence="3">TM-1</strain>
    </source>
</reference>
<evidence type="ECO:0000256" key="1">
    <source>
        <dbReference type="PROSITE-ProRule" id="PRU00169"/>
    </source>
</evidence>
<sequence>MVNESILNESVLKGLSVLYVEDDDLLRANLGKYLKRRFGEVFLASNGREGLDIYNNRKPDFVITDINMPVMNGNEMIKSILAVDDAQPIIITTAFNDDEHTSTRCVNLIKPIDTNKLLEAIFYCIGTHSSKLTQT</sequence>
<feature type="domain" description="Response regulatory" evidence="2">
    <location>
        <begin position="16"/>
        <end position="125"/>
    </location>
</feature>
<dbReference type="EMBL" id="LACI01000397">
    <property type="protein sequence ID" value="KJU86926.1"/>
    <property type="molecule type" value="Genomic_DNA"/>
</dbReference>
<dbReference type="PANTHER" id="PTHR43228">
    <property type="entry name" value="TWO-COMPONENT RESPONSE REGULATOR"/>
    <property type="match status" value="1"/>
</dbReference>
<keyword evidence="1" id="KW-0597">Phosphoprotein</keyword>
<dbReference type="Proteomes" id="UP000033423">
    <property type="component" value="Unassembled WGS sequence"/>
</dbReference>